<accession>A0AA39V3B2</accession>
<sequence>MIFSRTLIISAFAALVSSQALPTTISPAQETKAIKDLSAYLTSLTAQPAYTAAAAAFASAVPSDVQSEIENDPDAYLQSVLTETALPSWFSALPTSALAYFSSVGQAEISIISKDAKGPAPTNAAKVAGAVMAAGGAVMALL</sequence>
<feature type="signal peptide" evidence="1">
    <location>
        <begin position="1"/>
        <end position="18"/>
    </location>
</feature>
<comment type="caution">
    <text evidence="2">The sequence shown here is derived from an EMBL/GenBank/DDBJ whole genome shotgun (WGS) entry which is preliminary data.</text>
</comment>
<feature type="chain" id="PRO_5041442839" evidence="1">
    <location>
        <begin position="19"/>
        <end position="142"/>
    </location>
</feature>
<dbReference type="Proteomes" id="UP001166286">
    <property type="component" value="Unassembled WGS sequence"/>
</dbReference>
<gene>
    <name evidence="2" type="ORF">JMJ35_003040</name>
</gene>
<protein>
    <submittedName>
        <fullName evidence="2">Uncharacterized protein</fullName>
    </submittedName>
</protein>
<dbReference type="AlphaFoldDB" id="A0AA39V3B2"/>
<keyword evidence="1" id="KW-0732">Signal</keyword>
<evidence type="ECO:0000313" key="3">
    <source>
        <dbReference type="Proteomes" id="UP001166286"/>
    </source>
</evidence>
<reference evidence="2" key="1">
    <citation type="submission" date="2023-03" db="EMBL/GenBank/DDBJ databases">
        <title>Complete genome of Cladonia borealis.</title>
        <authorList>
            <person name="Park H."/>
        </authorList>
    </citation>
    <scope>NUCLEOTIDE SEQUENCE</scope>
    <source>
        <strain evidence="2">ANT050790</strain>
    </source>
</reference>
<organism evidence="2 3">
    <name type="scientific">Cladonia borealis</name>
    <dbReference type="NCBI Taxonomy" id="184061"/>
    <lineage>
        <taxon>Eukaryota</taxon>
        <taxon>Fungi</taxon>
        <taxon>Dikarya</taxon>
        <taxon>Ascomycota</taxon>
        <taxon>Pezizomycotina</taxon>
        <taxon>Lecanoromycetes</taxon>
        <taxon>OSLEUM clade</taxon>
        <taxon>Lecanoromycetidae</taxon>
        <taxon>Lecanorales</taxon>
        <taxon>Lecanorineae</taxon>
        <taxon>Cladoniaceae</taxon>
        <taxon>Cladonia</taxon>
    </lineage>
</organism>
<name>A0AA39V3B2_9LECA</name>
<keyword evidence="3" id="KW-1185">Reference proteome</keyword>
<evidence type="ECO:0000256" key="1">
    <source>
        <dbReference type="SAM" id="SignalP"/>
    </source>
</evidence>
<proteinExistence type="predicted"/>
<dbReference type="EMBL" id="JAFEKC020000005">
    <property type="protein sequence ID" value="KAK0514423.1"/>
    <property type="molecule type" value="Genomic_DNA"/>
</dbReference>
<evidence type="ECO:0000313" key="2">
    <source>
        <dbReference type="EMBL" id="KAK0514423.1"/>
    </source>
</evidence>